<accession>A0A3M7PQW4</accession>
<dbReference type="AlphaFoldDB" id="A0A3M7PQW4"/>
<sequence>KCKRLKLSSIKQGKENILQLGGINHTTEMQDCIFLLGLLLSYEFLVNLRLDGGVVLGKYPFSVLILNV</sequence>
<evidence type="ECO:0000313" key="1">
    <source>
        <dbReference type="EMBL" id="RNA01516.1"/>
    </source>
</evidence>
<gene>
    <name evidence="1" type="ORF">BpHYR1_026719</name>
</gene>
<reference evidence="1 2" key="1">
    <citation type="journal article" date="2018" name="Sci. Rep.">
        <title>Genomic signatures of local adaptation to the degree of environmental predictability in rotifers.</title>
        <authorList>
            <person name="Franch-Gras L."/>
            <person name="Hahn C."/>
            <person name="Garcia-Roger E.M."/>
            <person name="Carmona M.J."/>
            <person name="Serra M."/>
            <person name="Gomez A."/>
        </authorList>
    </citation>
    <scope>NUCLEOTIDE SEQUENCE [LARGE SCALE GENOMIC DNA]</scope>
    <source>
        <strain evidence="1">HYR1</strain>
    </source>
</reference>
<evidence type="ECO:0000313" key="2">
    <source>
        <dbReference type="Proteomes" id="UP000276133"/>
    </source>
</evidence>
<protein>
    <submittedName>
        <fullName evidence="1">Uncharacterized protein</fullName>
    </submittedName>
</protein>
<dbReference type="EMBL" id="REGN01009293">
    <property type="protein sequence ID" value="RNA01516.1"/>
    <property type="molecule type" value="Genomic_DNA"/>
</dbReference>
<comment type="caution">
    <text evidence="1">The sequence shown here is derived from an EMBL/GenBank/DDBJ whole genome shotgun (WGS) entry which is preliminary data.</text>
</comment>
<name>A0A3M7PQW4_BRAPC</name>
<keyword evidence="2" id="KW-1185">Reference proteome</keyword>
<organism evidence="1 2">
    <name type="scientific">Brachionus plicatilis</name>
    <name type="common">Marine rotifer</name>
    <name type="synonym">Brachionus muelleri</name>
    <dbReference type="NCBI Taxonomy" id="10195"/>
    <lineage>
        <taxon>Eukaryota</taxon>
        <taxon>Metazoa</taxon>
        <taxon>Spiralia</taxon>
        <taxon>Gnathifera</taxon>
        <taxon>Rotifera</taxon>
        <taxon>Eurotatoria</taxon>
        <taxon>Monogononta</taxon>
        <taxon>Pseudotrocha</taxon>
        <taxon>Ploima</taxon>
        <taxon>Brachionidae</taxon>
        <taxon>Brachionus</taxon>
    </lineage>
</organism>
<feature type="non-terminal residue" evidence="1">
    <location>
        <position position="1"/>
    </location>
</feature>
<dbReference type="Proteomes" id="UP000276133">
    <property type="component" value="Unassembled WGS sequence"/>
</dbReference>
<proteinExistence type="predicted"/>